<proteinExistence type="predicted"/>
<gene>
    <name evidence="2" type="ORF">LC_TR8889_c9_g1_i1_g.31618</name>
</gene>
<dbReference type="EMBL" id="GEVK01008750">
    <property type="protein sequence ID" value="JAU44082.1"/>
    <property type="molecule type" value="Transcribed_RNA"/>
</dbReference>
<keyword evidence="1" id="KW-0472">Membrane</keyword>
<dbReference type="AlphaFoldDB" id="A0A1J3FJ13"/>
<keyword evidence="1" id="KW-1133">Transmembrane helix</keyword>
<keyword evidence="2" id="KW-0436">Ligase</keyword>
<name>A0A1J3FJ13_NOCCA</name>
<evidence type="ECO:0000313" key="2">
    <source>
        <dbReference type="EMBL" id="JAU44082.1"/>
    </source>
</evidence>
<reference evidence="2" key="1">
    <citation type="submission" date="2016-07" db="EMBL/GenBank/DDBJ databases">
        <title>De novo transcriptome assembly of four accessions of the metal hyperaccumulator plant Noccaea caerulescens.</title>
        <authorList>
            <person name="Blande D."/>
            <person name="Halimaa P."/>
            <person name="Tervahauta A.I."/>
            <person name="Aarts M.G."/>
            <person name="Karenlampi S.O."/>
        </authorList>
    </citation>
    <scope>NUCLEOTIDE SEQUENCE</scope>
</reference>
<dbReference type="GO" id="GO:0004077">
    <property type="term" value="F:biotin--[biotin carboxyl-carrier protein] ligase activity"/>
    <property type="evidence" value="ECO:0007669"/>
    <property type="project" value="TreeGrafter"/>
</dbReference>
<feature type="transmembrane region" description="Helical" evidence="1">
    <location>
        <begin position="90"/>
        <end position="108"/>
    </location>
</feature>
<sequence length="110" mass="12186">MIGGILSTSTYRSKMFSVSIGIGLNEDNDQPSTCLNAALKDMAPTSDLFKREKFLVPFINLKHSLIYSWNEDLNLSRSFTIGHGYTGDGYVLDCIFSVLLVITGFLLCSH</sequence>
<evidence type="ECO:0000256" key="1">
    <source>
        <dbReference type="SAM" id="Phobius"/>
    </source>
</evidence>
<accession>A0A1J3FJ13</accession>
<keyword evidence="1" id="KW-0812">Transmembrane</keyword>
<organism evidence="2">
    <name type="scientific">Noccaea caerulescens</name>
    <name type="common">Alpine penny-cress</name>
    <name type="synonym">Thlaspi caerulescens</name>
    <dbReference type="NCBI Taxonomy" id="107243"/>
    <lineage>
        <taxon>Eukaryota</taxon>
        <taxon>Viridiplantae</taxon>
        <taxon>Streptophyta</taxon>
        <taxon>Embryophyta</taxon>
        <taxon>Tracheophyta</taxon>
        <taxon>Spermatophyta</taxon>
        <taxon>Magnoliopsida</taxon>
        <taxon>eudicotyledons</taxon>
        <taxon>Gunneridae</taxon>
        <taxon>Pentapetalae</taxon>
        <taxon>rosids</taxon>
        <taxon>malvids</taxon>
        <taxon>Brassicales</taxon>
        <taxon>Brassicaceae</taxon>
        <taxon>Coluteocarpeae</taxon>
        <taxon>Noccaea</taxon>
    </lineage>
</organism>
<dbReference type="PANTHER" id="PTHR12835:SF5">
    <property type="entry name" value="BIOTIN--PROTEIN LIGASE"/>
    <property type="match status" value="1"/>
</dbReference>
<protein>
    <submittedName>
        <fullName evidence="2">Biotin--protein ligase 1, chloroplastic</fullName>
    </submittedName>
</protein>
<dbReference type="PANTHER" id="PTHR12835">
    <property type="entry name" value="BIOTIN PROTEIN LIGASE"/>
    <property type="match status" value="1"/>
</dbReference>
<dbReference type="GO" id="GO:0005737">
    <property type="term" value="C:cytoplasm"/>
    <property type="evidence" value="ECO:0007669"/>
    <property type="project" value="TreeGrafter"/>
</dbReference>